<dbReference type="Gene3D" id="3.40.190.10">
    <property type="entry name" value="Periplasmic binding protein-like II"/>
    <property type="match status" value="1"/>
</dbReference>
<keyword evidence="7" id="KW-0472">Membrane</keyword>
<dbReference type="SUPFAM" id="SSF55874">
    <property type="entry name" value="ATPase domain of HSP90 chaperone/DNA topoisomerase II/histidine kinase"/>
    <property type="match status" value="1"/>
</dbReference>
<dbReference type="SUPFAM" id="SSF53850">
    <property type="entry name" value="Periplasmic binding protein-like II"/>
    <property type="match status" value="1"/>
</dbReference>
<dbReference type="EMBL" id="ATCF01000027">
    <property type="protein sequence ID" value="EPD98146.1"/>
    <property type="molecule type" value="Genomic_DNA"/>
</dbReference>
<sequence length="671" mass="74899">MLFHYWKHLYVRKLMPLTKRLVFLSLVFSTLLGFPNIDAVAADSILSDRVDAVSGDPTASSSGTKVRLGLLDFEFESSYLSRVEDIQATVLKHLQASTPGIVIEPRYYKTKDLAEAVRKGEVEFFLGSSGFFVEMRPYGVRDIGTIVSSSFPDPNQCVAGVIFVRNSRTDLQTIADLGHRTASATDPRNFMTYQIGMGEIAKAGYDPDSFFRRTIFTDSKPQKVVENVLSGKADVGFLRACMLEAMERRNPQWQGKLRVINERTGPRAERLGCRYSTDMYPGWTFAVTSHTPPILTRHVATALLSLDPKSTPSGFEVSFATDYARVNDLLKTLRIGPYAYLREWTLRGFLKVSWPFLMLAAALAFAWILHWLRLETLVRQRTAELEKAWDRERIAEVQARKAADKLDRMHCVSVVGELSSIFAHELGQPLSVMRYLTRSLGVLMKKPDPDRKLVEECVGGLQKQITHAAEILERVRKYAKQGAKRGQNIDLTAVVRDALSELEESRRLTHAAVLDAPDPVMIQGDPVELRILVRNLLKNADEALCAMPDDERELLLLRLSRLGIAPIRITVKRIAAQERAELSVENSGSVLSSEALSRLTESGRSEKENGLGLGLLICRSIVERHLAKLSFEAIAAEAGGGLKVCVSFAVVDMTHQIHHHSENQKNDAVAP</sequence>
<accession>S3BCG8</accession>
<dbReference type="PATRIC" id="fig|1203554.3.peg.1932"/>
<name>S3BCG8_9BURK</name>
<evidence type="ECO:0000256" key="5">
    <source>
        <dbReference type="ARBA" id="ARBA00022840"/>
    </source>
</evidence>
<dbReference type="GO" id="GO:0016301">
    <property type="term" value="F:kinase activity"/>
    <property type="evidence" value="ECO:0007669"/>
    <property type="project" value="UniProtKB-KW"/>
</dbReference>
<keyword evidence="5" id="KW-0067">ATP-binding</keyword>
<dbReference type="InterPro" id="IPR003594">
    <property type="entry name" value="HATPase_dom"/>
</dbReference>
<dbReference type="Gene3D" id="3.30.565.10">
    <property type="entry name" value="Histidine kinase-like ATPase, C-terminal domain"/>
    <property type="match status" value="1"/>
</dbReference>
<evidence type="ECO:0000313" key="10">
    <source>
        <dbReference type="Proteomes" id="UP000014400"/>
    </source>
</evidence>
<dbReference type="InterPro" id="IPR036890">
    <property type="entry name" value="HATPase_C_sf"/>
</dbReference>
<keyword evidence="4" id="KW-0418">Kinase</keyword>
<evidence type="ECO:0000256" key="2">
    <source>
        <dbReference type="ARBA" id="ARBA00022679"/>
    </source>
</evidence>
<reference evidence="9 10" key="1">
    <citation type="submission" date="2013-04" db="EMBL/GenBank/DDBJ databases">
        <title>The Genome Sequence of Sutterella wadsworthensis HGA0223.</title>
        <authorList>
            <consortium name="The Broad Institute Genomics Platform"/>
            <person name="Earl A."/>
            <person name="Ward D."/>
            <person name="Feldgarden M."/>
            <person name="Gevers D."/>
            <person name="Schmidt T.M."/>
            <person name="Dover J."/>
            <person name="Dai D."/>
            <person name="Walker B."/>
            <person name="Young S."/>
            <person name="Zeng Q."/>
            <person name="Gargeya S."/>
            <person name="Fitzgerald M."/>
            <person name="Haas B."/>
            <person name="Abouelleil A."/>
            <person name="Allen A.W."/>
            <person name="Alvarado L."/>
            <person name="Arachchi H.M."/>
            <person name="Berlin A.M."/>
            <person name="Chapman S.B."/>
            <person name="Gainer-Dewar J."/>
            <person name="Goldberg J."/>
            <person name="Griggs A."/>
            <person name="Gujja S."/>
            <person name="Hansen M."/>
            <person name="Howarth C."/>
            <person name="Imamovic A."/>
            <person name="Ireland A."/>
            <person name="Larimer J."/>
            <person name="McCowan C."/>
            <person name="Murphy C."/>
            <person name="Pearson M."/>
            <person name="Poon T.W."/>
            <person name="Priest M."/>
            <person name="Roberts A."/>
            <person name="Saif S."/>
            <person name="Shea T."/>
            <person name="Sisk P."/>
            <person name="Sykes S."/>
            <person name="Wortman J."/>
            <person name="Nusbaum C."/>
            <person name="Birren B."/>
        </authorList>
    </citation>
    <scope>NUCLEOTIDE SEQUENCE [LARGE SCALE GENOMIC DNA]</scope>
    <source>
        <strain evidence="9 10">HGA0223</strain>
    </source>
</reference>
<evidence type="ECO:0000259" key="8">
    <source>
        <dbReference type="PROSITE" id="PS50109"/>
    </source>
</evidence>
<dbReference type="eggNOG" id="COG0715">
    <property type="taxonomic scope" value="Bacteria"/>
</dbReference>
<dbReference type="Proteomes" id="UP000014400">
    <property type="component" value="Unassembled WGS sequence"/>
</dbReference>
<dbReference type="SMART" id="SM00387">
    <property type="entry name" value="HATPase_c"/>
    <property type="match status" value="1"/>
</dbReference>
<evidence type="ECO:0000313" key="9">
    <source>
        <dbReference type="EMBL" id="EPD98146.1"/>
    </source>
</evidence>
<keyword evidence="2" id="KW-0808">Transferase</keyword>
<dbReference type="PANTHER" id="PTHR43065">
    <property type="entry name" value="SENSOR HISTIDINE KINASE"/>
    <property type="match status" value="1"/>
</dbReference>
<dbReference type="Pfam" id="PF02518">
    <property type="entry name" value="HATPase_c"/>
    <property type="match status" value="1"/>
</dbReference>
<dbReference type="GO" id="GO:0000160">
    <property type="term" value="P:phosphorelay signal transduction system"/>
    <property type="evidence" value="ECO:0007669"/>
    <property type="project" value="UniProtKB-KW"/>
</dbReference>
<evidence type="ECO:0000256" key="4">
    <source>
        <dbReference type="ARBA" id="ARBA00022777"/>
    </source>
</evidence>
<keyword evidence="6" id="KW-0902">Two-component regulatory system</keyword>
<evidence type="ECO:0000256" key="1">
    <source>
        <dbReference type="ARBA" id="ARBA00022553"/>
    </source>
</evidence>
<dbReference type="PROSITE" id="PS50109">
    <property type="entry name" value="HIS_KIN"/>
    <property type="match status" value="1"/>
</dbReference>
<evidence type="ECO:0000256" key="7">
    <source>
        <dbReference type="SAM" id="Phobius"/>
    </source>
</evidence>
<dbReference type="InterPro" id="IPR005467">
    <property type="entry name" value="His_kinase_dom"/>
</dbReference>
<protein>
    <recommendedName>
        <fullName evidence="8">Histidine kinase domain-containing protein</fullName>
    </recommendedName>
</protein>
<keyword evidence="7" id="KW-0812">Transmembrane</keyword>
<feature type="domain" description="Histidine kinase" evidence="8">
    <location>
        <begin position="421"/>
        <end position="652"/>
    </location>
</feature>
<dbReference type="PANTHER" id="PTHR43065:SF10">
    <property type="entry name" value="PEROXIDE STRESS-ACTIVATED HISTIDINE KINASE MAK3"/>
    <property type="match status" value="1"/>
</dbReference>
<dbReference type="STRING" id="1203554.HMPREF1476_01852"/>
<keyword evidence="1" id="KW-0597">Phosphoprotein</keyword>
<keyword evidence="10" id="KW-1185">Reference proteome</keyword>
<dbReference type="Pfam" id="PF12974">
    <property type="entry name" value="Phosphonate-bd"/>
    <property type="match status" value="1"/>
</dbReference>
<dbReference type="HOGENOM" id="CLU_011260_2_0_4"/>
<evidence type="ECO:0000256" key="6">
    <source>
        <dbReference type="ARBA" id="ARBA00023012"/>
    </source>
</evidence>
<dbReference type="Gene3D" id="1.10.287.130">
    <property type="match status" value="1"/>
</dbReference>
<dbReference type="eggNOG" id="COG4191">
    <property type="taxonomic scope" value="Bacteria"/>
</dbReference>
<evidence type="ECO:0000256" key="3">
    <source>
        <dbReference type="ARBA" id="ARBA00022741"/>
    </source>
</evidence>
<dbReference type="AlphaFoldDB" id="S3BCG8"/>
<comment type="caution">
    <text evidence="9">The sequence shown here is derived from an EMBL/GenBank/DDBJ whole genome shotgun (WGS) entry which is preliminary data.</text>
</comment>
<gene>
    <name evidence="9" type="ORF">HMPREF1476_01852</name>
</gene>
<organism evidence="9 10">
    <name type="scientific">Sutterella wadsworthensis HGA0223</name>
    <dbReference type="NCBI Taxonomy" id="1203554"/>
    <lineage>
        <taxon>Bacteria</taxon>
        <taxon>Pseudomonadati</taxon>
        <taxon>Pseudomonadota</taxon>
        <taxon>Betaproteobacteria</taxon>
        <taxon>Burkholderiales</taxon>
        <taxon>Sutterellaceae</taxon>
        <taxon>Sutterella</taxon>
    </lineage>
</organism>
<keyword evidence="3" id="KW-0547">Nucleotide-binding</keyword>
<feature type="transmembrane region" description="Helical" evidence="7">
    <location>
        <begin position="352"/>
        <end position="372"/>
    </location>
</feature>
<proteinExistence type="predicted"/>
<dbReference type="GO" id="GO:0005524">
    <property type="term" value="F:ATP binding"/>
    <property type="evidence" value="ECO:0007669"/>
    <property type="project" value="UniProtKB-KW"/>
</dbReference>
<keyword evidence="7" id="KW-1133">Transmembrane helix</keyword>